<dbReference type="RefSeq" id="WP_092520339.1">
    <property type="nucleotide sequence ID" value="NZ_CAWRAH010000076.1"/>
</dbReference>
<gene>
    <name evidence="1" type="ORF">SAMN05421579_13911</name>
</gene>
<dbReference type="Proteomes" id="UP000199011">
    <property type="component" value="Unassembled WGS sequence"/>
</dbReference>
<evidence type="ECO:0000313" key="1">
    <source>
        <dbReference type="EMBL" id="SFN97429.1"/>
    </source>
</evidence>
<keyword evidence="2" id="KW-1185">Reference proteome</keyword>
<dbReference type="AlphaFoldDB" id="A0A1I5DDV2"/>
<proteinExistence type="predicted"/>
<name>A0A1I5DDV2_9GAMM</name>
<organism evidence="1 2">
    <name type="scientific">Xenorhabdus japonica</name>
    <dbReference type="NCBI Taxonomy" id="53341"/>
    <lineage>
        <taxon>Bacteria</taxon>
        <taxon>Pseudomonadati</taxon>
        <taxon>Pseudomonadota</taxon>
        <taxon>Gammaproteobacteria</taxon>
        <taxon>Enterobacterales</taxon>
        <taxon>Morganellaceae</taxon>
        <taxon>Xenorhabdus</taxon>
    </lineage>
</organism>
<dbReference type="OrthoDB" id="6445672at2"/>
<accession>A0A1I5DDV2</accession>
<reference evidence="2" key="1">
    <citation type="submission" date="2016-10" db="EMBL/GenBank/DDBJ databases">
        <authorList>
            <person name="Varghese N."/>
            <person name="Submissions S."/>
        </authorList>
    </citation>
    <scope>NUCLEOTIDE SEQUENCE [LARGE SCALE GENOMIC DNA]</scope>
    <source>
        <strain evidence="2">DSM 16522</strain>
    </source>
</reference>
<dbReference type="EMBL" id="FOVO01000039">
    <property type="protein sequence ID" value="SFN97429.1"/>
    <property type="molecule type" value="Genomic_DNA"/>
</dbReference>
<sequence length="146" mass="15788">MKILFHKMIVIPLITLLSLFITPIVNAWSLDDLKCTDGAYTGYITGLSIGYFNNSPTDDHIVLIFRPDDKKDQPGRVVLTDPNYSKPAGPAFLSIAQTALLTGQKVEMWCDGTWINGIWLGEGAGIPGGAGSGKILRYGLSGGFQE</sequence>
<protein>
    <submittedName>
        <fullName evidence="1">Uncharacterized protein</fullName>
    </submittedName>
</protein>
<evidence type="ECO:0000313" key="2">
    <source>
        <dbReference type="Proteomes" id="UP000199011"/>
    </source>
</evidence>